<evidence type="ECO:0000313" key="2">
    <source>
        <dbReference type="Proteomes" id="UP000234681"/>
    </source>
</evidence>
<sequence>MPVGTVVGSCSFRGAVREVGHPTETMLPPDPLLLTVAHPRERRPRPSSLRT</sequence>
<evidence type="ECO:0000313" key="1">
    <source>
        <dbReference type="EMBL" id="EDM10521.1"/>
    </source>
</evidence>
<dbReference type="EMBL" id="CH473978">
    <property type="protein sequence ID" value="EDM10521.1"/>
    <property type="molecule type" value="Genomic_DNA"/>
</dbReference>
<proteinExistence type="predicted"/>
<name>A6J7Y7_RAT</name>
<accession>A6J7Y7</accession>
<gene>
    <name evidence="1" type="ORF">rCG_55259</name>
</gene>
<organism evidence="1 2">
    <name type="scientific">Rattus norvegicus</name>
    <name type="common">Rat</name>
    <dbReference type="NCBI Taxonomy" id="10116"/>
    <lineage>
        <taxon>Eukaryota</taxon>
        <taxon>Metazoa</taxon>
        <taxon>Chordata</taxon>
        <taxon>Craniata</taxon>
        <taxon>Vertebrata</taxon>
        <taxon>Euteleostomi</taxon>
        <taxon>Mammalia</taxon>
        <taxon>Eutheria</taxon>
        <taxon>Euarchontoglires</taxon>
        <taxon>Glires</taxon>
        <taxon>Rodentia</taxon>
        <taxon>Myomorpha</taxon>
        <taxon>Muroidea</taxon>
        <taxon>Muridae</taxon>
        <taxon>Murinae</taxon>
        <taxon>Rattus</taxon>
    </lineage>
</organism>
<dbReference type="Proteomes" id="UP000234681">
    <property type="component" value="Chromosome 5"/>
</dbReference>
<dbReference type="AlphaFoldDB" id="A6J7Y7"/>
<reference evidence="1 2" key="1">
    <citation type="submission" date="2005-09" db="EMBL/GenBank/DDBJ databases">
        <authorList>
            <person name="Mural R.J."/>
            <person name="Li P.W."/>
            <person name="Adams M.D."/>
            <person name="Amanatides P.G."/>
            <person name="Baden-Tillson H."/>
            <person name="Barnstead M."/>
            <person name="Chin S.H."/>
            <person name="Dew I."/>
            <person name="Evans C.A."/>
            <person name="Ferriera S."/>
            <person name="Flanigan M."/>
            <person name="Fosler C."/>
            <person name="Glodek A."/>
            <person name="Gu Z."/>
            <person name="Holt R.A."/>
            <person name="Jennings D."/>
            <person name="Kraft C.L."/>
            <person name="Lu F."/>
            <person name="Nguyen T."/>
            <person name="Nusskern D.R."/>
            <person name="Pfannkoch C.M."/>
            <person name="Sitter C."/>
            <person name="Sutton G.G."/>
            <person name="Venter J.C."/>
            <person name="Wang Z."/>
            <person name="Woodage T."/>
            <person name="Zheng X.H."/>
            <person name="Zhong F."/>
        </authorList>
    </citation>
    <scope>NUCLEOTIDE SEQUENCE [LARGE SCALE GENOMIC DNA]</scope>
    <source>
        <strain>BN</strain>
        <strain evidence="2">Sprague-Dawley</strain>
    </source>
</reference>
<protein>
    <submittedName>
        <fullName evidence="1">RCG55259, isoform CRA_b</fullName>
    </submittedName>
</protein>